<reference evidence="2" key="1">
    <citation type="submission" date="2019-06" db="EMBL/GenBank/DDBJ databases">
        <title>The Complete Genome of Proteus mirabilis Siphophage Saba.</title>
        <authorList>
            <person name="Nyugen J."/>
            <person name="Harb L."/>
            <person name="Moreland R."/>
            <person name="Liu M."/>
            <person name="Ramsey J."/>
        </authorList>
    </citation>
    <scope>NUCLEOTIDE SEQUENCE [LARGE SCALE GENOMIC DNA]</scope>
</reference>
<proteinExistence type="predicted"/>
<keyword evidence="2" id="KW-1185">Reference proteome</keyword>
<sequence length="78" mass="8247">MTIGWAIAMMVASMVISIALTPAPAKPKAATYDDMNIPQVEDGTPQAVFFGECWSGDWQVIAYGGLATTPIKASNAKK</sequence>
<protein>
    <recommendedName>
        <fullName evidence="3">Tail assembly protein</fullName>
    </recommendedName>
</protein>
<organism evidence="1 2">
    <name type="scientific">Proteus phage Saba</name>
    <dbReference type="NCBI Taxonomy" id="2596672"/>
    <lineage>
        <taxon>Viruses</taxon>
        <taxon>Duplodnaviria</taxon>
        <taxon>Heunggongvirae</taxon>
        <taxon>Uroviricota</taxon>
        <taxon>Caudoviricetes</taxon>
        <taxon>Casjensviridae</taxon>
        <taxon>Cenphatecvirus</taxon>
        <taxon>Cenphatecvirus saba</taxon>
    </lineage>
</organism>
<dbReference type="EMBL" id="MN062188">
    <property type="protein sequence ID" value="QEG09423.1"/>
    <property type="molecule type" value="Genomic_DNA"/>
</dbReference>
<evidence type="ECO:0008006" key="3">
    <source>
        <dbReference type="Google" id="ProtNLM"/>
    </source>
</evidence>
<accession>A0A5B9NF30</accession>
<evidence type="ECO:0000313" key="1">
    <source>
        <dbReference type="EMBL" id="QEG09423.1"/>
    </source>
</evidence>
<dbReference type="Proteomes" id="UP000322840">
    <property type="component" value="Segment"/>
</dbReference>
<gene>
    <name evidence="1" type="ORF">CPT_Saba_049</name>
</gene>
<name>A0A5B9NF30_9CAUD</name>
<evidence type="ECO:0000313" key="2">
    <source>
        <dbReference type="Proteomes" id="UP000322840"/>
    </source>
</evidence>